<keyword evidence="2" id="KW-1185">Reference proteome</keyword>
<evidence type="ECO:0000313" key="2">
    <source>
        <dbReference type="Proteomes" id="UP001364695"/>
    </source>
</evidence>
<dbReference type="Proteomes" id="UP001364695">
    <property type="component" value="Unassembled WGS sequence"/>
</dbReference>
<keyword evidence="1" id="KW-0378">Hydrolase</keyword>
<organism evidence="1 2">
    <name type="scientific">Amphibiibacter pelophylacis</name>
    <dbReference type="NCBI Taxonomy" id="1799477"/>
    <lineage>
        <taxon>Bacteria</taxon>
        <taxon>Pseudomonadati</taxon>
        <taxon>Pseudomonadota</taxon>
        <taxon>Betaproteobacteria</taxon>
        <taxon>Burkholderiales</taxon>
        <taxon>Sphaerotilaceae</taxon>
        <taxon>Amphibiibacter</taxon>
    </lineage>
</organism>
<comment type="caution">
    <text evidence="1">The sequence shown here is derived from an EMBL/GenBank/DDBJ whole genome shotgun (WGS) entry which is preliminary data.</text>
</comment>
<proteinExistence type="predicted"/>
<accession>A0ACC6P273</accession>
<dbReference type="EMBL" id="JAWDIE010000009">
    <property type="protein sequence ID" value="MEJ7138293.1"/>
    <property type="molecule type" value="Genomic_DNA"/>
</dbReference>
<name>A0ACC6P273_9BURK</name>
<protein>
    <submittedName>
        <fullName evidence="1">Alpha/beta fold hydrolase</fullName>
    </submittedName>
</protein>
<gene>
    <name evidence="1" type="ORF">RV045_07595</name>
</gene>
<evidence type="ECO:0000313" key="1">
    <source>
        <dbReference type="EMBL" id="MEJ7138293.1"/>
    </source>
</evidence>
<sequence length="357" mass="37804">MDSHAHPTDADAAAPGRPAPPDPAALDSALAWLRANEAQRSPWPRSWLLGGLTALVLIPSVLCWLGMTHAVSVWLVLALLSPLLWAGTLVGLMARANVGDSVGQTGAGALLRALASETVSTLQVMALEMALRWRQCPNIIGAKYRGQTGVILVHGYQCHRSAWNAWLRRWASVNRPCVAVNLGATEGLIMDHAPVVAQAIHAMRTITGRDPVVVGHSLGGLALRAWWQAHGAQDAGVARFITLGTPHQGTRLARLARSVAALDMRPDSDFLQRTRQHIDRHGLPPALAWLTPTDPLVTPASAAALAAPAVGPAPENRITTPCGHNALLLRPDLMDEVLALTQALDAPAAAPAFEPAP</sequence>
<reference evidence="1" key="1">
    <citation type="submission" date="2023-10" db="EMBL/GenBank/DDBJ databases">
        <title>Amphibacter perezi, gen. nov., sp. nov. a novel taxa of the family Comamonadaceae, class Betaproteobacteria isolated from the skin microbiota of Pelophylax perezi from different populations.</title>
        <authorList>
            <person name="Costa S."/>
            <person name="Proenca D.N."/>
            <person name="Lopes I."/>
            <person name="Morais P.V."/>
        </authorList>
    </citation>
    <scope>NUCLEOTIDE SEQUENCE</scope>
    <source>
        <strain evidence="1">SL12-8</strain>
    </source>
</reference>